<dbReference type="PANTHER" id="PTHR12304">
    <property type="entry name" value="INOSINE-URIDINE PREFERRING NUCLEOSIDE HYDROLASE"/>
    <property type="match status" value="1"/>
</dbReference>
<evidence type="ECO:0000313" key="4">
    <source>
        <dbReference type="EMBL" id="AVR97532.1"/>
    </source>
</evidence>
<dbReference type="Proteomes" id="UP000240505">
    <property type="component" value="Chromosome"/>
</dbReference>
<dbReference type="EMBL" id="CP028324">
    <property type="protein sequence ID" value="AVR97532.1"/>
    <property type="molecule type" value="Genomic_DNA"/>
</dbReference>
<feature type="domain" description="Inosine/uridine-preferring nucleoside hydrolase" evidence="3">
    <location>
        <begin position="9"/>
        <end position="310"/>
    </location>
</feature>
<evidence type="ECO:0000256" key="2">
    <source>
        <dbReference type="ARBA" id="ARBA00023295"/>
    </source>
</evidence>
<dbReference type="InterPro" id="IPR001910">
    <property type="entry name" value="Inosine/uridine_hydrolase_dom"/>
</dbReference>
<dbReference type="GO" id="GO:0005829">
    <property type="term" value="C:cytosol"/>
    <property type="evidence" value="ECO:0007669"/>
    <property type="project" value="TreeGrafter"/>
</dbReference>
<organism evidence="4 5">
    <name type="scientific">Pseudoduganella armeniaca</name>
    <dbReference type="NCBI Taxonomy" id="2072590"/>
    <lineage>
        <taxon>Bacteria</taxon>
        <taxon>Pseudomonadati</taxon>
        <taxon>Pseudomonadota</taxon>
        <taxon>Betaproteobacteria</taxon>
        <taxon>Burkholderiales</taxon>
        <taxon>Oxalobacteraceae</taxon>
        <taxon>Telluria group</taxon>
        <taxon>Pseudoduganella</taxon>
    </lineage>
</organism>
<keyword evidence="5" id="KW-1185">Reference proteome</keyword>
<dbReference type="InterPro" id="IPR036452">
    <property type="entry name" value="Ribo_hydro-like"/>
</dbReference>
<keyword evidence="2" id="KW-0326">Glycosidase</keyword>
<accession>A0A2R4CD92</accession>
<dbReference type="GO" id="GO:0045437">
    <property type="term" value="F:uridine nucleosidase activity"/>
    <property type="evidence" value="ECO:0007669"/>
    <property type="project" value="UniProtKB-ARBA"/>
</dbReference>
<dbReference type="GO" id="GO:0008477">
    <property type="term" value="F:purine nucleosidase activity"/>
    <property type="evidence" value="ECO:0007669"/>
    <property type="project" value="TreeGrafter"/>
</dbReference>
<dbReference type="GO" id="GO:0006152">
    <property type="term" value="P:purine nucleoside catabolic process"/>
    <property type="evidence" value="ECO:0007669"/>
    <property type="project" value="TreeGrafter"/>
</dbReference>
<dbReference type="PROSITE" id="PS01247">
    <property type="entry name" value="IUNH"/>
    <property type="match status" value="1"/>
</dbReference>
<name>A0A2R4CD92_9BURK</name>
<gene>
    <name evidence="4" type="ORF">C9I28_19205</name>
</gene>
<evidence type="ECO:0000259" key="3">
    <source>
        <dbReference type="Pfam" id="PF01156"/>
    </source>
</evidence>
<dbReference type="PANTHER" id="PTHR12304:SF4">
    <property type="entry name" value="URIDINE NUCLEOSIDASE"/>
    <property type="match status" value="1"/>
</dbReference>
<dbReference type="RefSeq" id="WP_107142877.1">
    <property type="nucleotide sequence ID" value="NZ_CP028324.1"/>
</dbReference>
<reference evidence="4 5" key="1">
    <citation type="submission" date="2018-03" db="EMBL/GenBank/DDBJ databases">
        <title>Massilia armeniaca sp. nov., isolated from desert soil.</title>
        <authorList>
            <person name="Huang H."/>
            <person name="Ren M."/>
        </authorList>
    </citation>
    <scope>NUCLEOTIDE SEQUENCE [LARGE SCALE GENOMIC DNA]</scope>
    <source>
        <strain evidence="4 5">ZMN-3</strain>
    </source>
</reference>
<sequence>MSKSTPTKLILDVDTGTDDAVAIMLAALHPDLDLRACTVVNGNAPVTYCTDNTLRVLANIGKPDIPVYMGAHKPLARPDFPVPRDPNKPKALHGLTLDLPATDVAHRPLHAARFLAEEFARHGDELTLVAVGPLTNLALAIGLDPAFVRNVRRLVIMGGGHHVANTTPAAEFNFWADPEAAAVVLNAGFADVTIVPLDATHQALVTYDDCAQLLAAGTPAALAAELFIRQRIDVHEASEKMPVPGSAPVHDALCIGALIDPSVITTTPVHVDVETTGALTVGRSVMDVHRRGNRAPNCAVAFEADRARFIDILVTTLARR</sequence>
<dbReference type="InterPro" id="IPR015910">
    <property type="entry name" value="I/U_nuclsd_hydro_CS"/>
</dbReference>
<dbReference type="Pfam" id="PF01156">
    <property type="entry name" value="IU_nuc_hydro"/>
    <property type="match status" value="1"/>
</dbReference>
<evidence type="ECO:0000313" key="5">
    <source>
        <dbReference type="Proteomes" id="UP000240505"/>
    </source>
</evidence>
<keyword evidence="1 4" id="KW-0378">Hydrolase</keyword>
<proteinExistence type="predicted"/>
<dbReference type="KEGG" id="masz:C9I28_19205"/>
<evidence type="ECO:0000256" key="1">
    <source>
        <dbReference type="ARBA" id="ARBA00022801"/>
    </source>
</evidence>
<dbReference type="OrthoDB" id="9797882at2"/>
<dbReference type="Gene3D" id="3.90.245.10">
    <property type="entry name" value="Ribonucleoside hydrolase-like"/>
    <property type="match status" value="1"/>
</dbReference>
<dbReference type="SUPFAM" id="SSF53590">
    <property type="entry name" value="Nucleoside hydrolase"/>
    <property type="match status" value="1"/>
</dbReference>
<dbReference type="AlphaFoldDB" id="A0A2R4CD92"/>
<dbReference type="InterPro" id="IPR023186">
    <property type="entry name" value="IUNH"/>
</dbReference>
<protein>
    <submittedName>
        <fullName evidence="4">Nucleoside hydrolase</fullName>
    </submittedName>
</protein>